<sequence length="852" mass="93245">MNEVLDAPTDEPSPRNWKSFWCLFAIQTQNAFNDKAAQFLLIPLGGWLMSTGSTGIVSYMEYVLGALIVLPFILFAPISGWVADRFSKTYVIRAMLLMQVIVLSLITIAIYYNKLYLAIFGFFLLSIESVMLSPAKLGIVKELVGTKRLGFASGISQMATVLAICVGQIAAGFWFDYRLEAVESGWTASLGPLVIVTLMCIPAIIISMGIEKRPAHKVKPLSFGVAVSHFVQLKEIWDDKRLRFSAAGIAFFWGFAGIMNLLSIQIGKDLTGGGSGFGSGTAWMMLAASGGVVIGGVIGSIVCRRRIELGLVPIGGIVMVVGLIALATLNIHAINTSLLFWIAFAGAGSAILLVPLNAYLQDVCPANRRGRILAGIGLLDCLAGIVAVLIQMLLAKNNVPYAIQFSILALVSAAVTLYAARLLPRDFIRFVALGLLRSVYRIKVHHAENIPAKGGVLLCPNHLTYIDAFILSAACPRPVRFLMFSGMFKKKWIGAGAEFFGTVPISSKRPREAMKIAAETLANGDVVCIFPEGQLSRTGTLNELKRGFESIAKMAKVPVLPVFMDGLWGSIFSFERNRYFRKRPYKLPYGVRVSFGDLLEDDDRSVDELRRQLVAMQTGSLLDRKLMRASHRMIKKPFKVLHGDASKLSQLRKQLKSSSADEKSERLYNALQIREINALSYGEVVMVDIDELGGLSPTLLVFLARLLKLSLVIVDANDDAQRIGELADRYEVTAFLAGGQLAQKVKQEELTGKCYDFSASMPACDGYYPCQVIHERVISMSMPHPAMPTSTASFQAGWKSGSLGKLLPGYVWEPLMDRVMLSSPALGELTIDDYVSIDNEGFLLPDRPDMAS</sequence>
<gene>
    <name evidence="9" type="ORF">JIN82_01320</name>
</gene>
<dbReference type="Proteomes" id="UP000624703">
    <property type="component" value="Unassembled WGS sequence"/>
</dbReference>
<name>A0A8J7MB78_9BACT</name>
<evidence type="ECO:0000256" key="5">
    <source>
        <dbReference type="ARBA" id="ARBA00022989"/>
    </source>
</evidence>
<feature type="transmembrane region" description="Helical" evidence="7">
    <location>
        <begin position="372"/>
        <end position="395"/>
    </location>
</feature>
<feature type="domain" description="Phospholipid/glycerol acyltransferase" evidence="8">
    <location>
        <begin position="456"/>
        <end position="567"/>
    </location>
</feature>
<reference evidence="9" key="1">
    <citation type="submission" date="2021-01" db="EMBL/GenBank/DDBJ databases">
        <title>Modified the classification status of verrucomicrobia.</title>
        <authorList>
            <person name="Feng X."/>
        </authorList>
    </citation>
    <scope>NUCLEOTIDE SEQUENCE</scope>
    <source>
        <strain evidence="9">_KCTC 22039</strain>
    </source>
</reference>
<evidence type="ECO:0000256" key="7">
    <source>
        <dbReference type="SAM" id="Phobius"/>
    </source>
</evidence>
<feature type="transmembrane region" description="Helical" evidence="7">
    <location>
        <begin position="242"/>
        <end position="262"/>
    </location>
</feature>
<organism evidence="9 10">
    <name type="scientific">Persicirhabdus sediminis</name>
    <dbReference type="NCBI Taxonomy" id="454144"/>
    <lineage>
        <taxon>Bacteria</taxon>
        <taxon>Pseudomonadati</taxon>
        <taxon>Verrucomicrobiota</taxon>
        <taxon>Verrucomicrobiia</taxon>
        <taxon>Verrucomicrobiales</taxon>
        <taxon>Verrucomicrobiaceae</taxon>
        <taxon>Persicirhabdus</taxon>
    </lineage>
</organism>
<dbReference type="InterPro" id="IPR002123">
    <property type="entry name" value="Plipid/glycerol_acylTrfase"/>
</dbReference>
<comment type="caution">
    <text evidence="9">The sequence shown here is derived from an EMBL/GenBank/DDBJ whole genome shotgun (WGS) entry which is preliminary data.</text>
</comment>
<proteinExistence type="predicted"/>
<dbReference type="PANTHER" id="PTHR43266:SF2">
    <property type="entry name" value="MAJOR FACILITATOR SUPERFAMILY (MFS) PROFILE DOMAIN-CONTAINING PROTEIN"/>
    <property type="match status" value="1"/>
</dbReference>
<dbReference type="GO" id="GO:0022857">
    <property type="term" value="F:transmembrane transporter activity"/>
    <property type="evidence" value="ECO:0007669"/>
    <property type="project" value="InterPro"/>
</dbReference>
<keyword evidence="5 7" id="KW-1133">Transmembrane helix</keyword>
<dbReference type="AlphaFoldDB" id="A0A8J7MB78"/>
<dbReference type="Pfam" id="PF07690">
    <property type="entry name" value="MFS_1"/>
    <property type="match status" value="1"/>
</dbReference>
<keyword evidence="6 7" id="KW-0472">Membrane</keyword>
<keyword evidence="10" id="KW-1185">Reference proteome</keyword>
<dbReference type="CDD" id="cd06173">
    <property type="entry name" value="MFS_MefA_like"/>
    <property type="match status" value="1"/>
</dbReference>
<keyword evidence="2" id="KW-0813">Transport</keyword>
<feature type="transmembrane region" description="Helical" evidence="7">
    <location>
        <begin position="149"/>
        <end position="174"/>
    </location>
</feature>
<keyword evidence="3" id="KW-1003">Cell membrane</keyword>
<feature type="transmembrane region" description="Helical" evidence="7">
    <location>
        <begin position="90"/>
        <end position="112"/>
    </location>
</feature>
<evidence type="ECO:0000313" key="10">
    <source>
        <dbReference type="Proteomes" id="UP000624703"/>
    </source>
</evidence>
<protein>
    <submittedName>
        <fullName evidence="9">MFS transporter</fullName>
    </submittedName>
</protein>
<feature type="transmembrane region" description="Helical" evidence="7">
    <location>
        <begin position="186"/>
        <end position="210"/>
    </location>
</feature>
<evidence type="ECO:0000313" key="9">
    <source>
        <dbReference type="EMBL" id="MBK1789786.1"/>
    </source>
</evidence>
<dbReference type="RefSeq" id="WP_200309828.1">
    <property type="nucleotide sequence ID" value="NZ_JAENIM010000009.1"/>
</dbReference>
<evidence type="ECO:0000256" key="1">
    <source>
        <dbReference type="ARBA" id="ARBA00004651"/>
    </source>
</evidence>
<feature type="transmembrane region" description="Helical" evidence="7">
    <location>
        <begin position="282"/>
        <end position="302"/>
    </location>
</feature>
<evidence type="ECO:0000256" key="2">
    <source>
        <dbReference type="ARBA" id="ARBA00022448"/>
    </source>
</evidence>
<dbReference type="SMART" id="SM00563">
    <property type="entry name" value="PlsC"/>
    <property type="match status" value="1"/>
</dbReference>
<dbReference type="PANTHER" id="PTHR43266">
    <property type="entry name" value="MACROLIDE-EFFLUX PROTEIN"/>
    <property type="match status" value="1"/>
</dbReference>
<keyword evidence="4 7" id="KW-0812">Transmembrane</keyword>
<comment type="subcellular location">
    <subcellularLocation>
        <location evidence="1">Cell membrane</location>
        <topology evidence="1">Multi-pass membrane protein</topology>
    </subcellularLocation>
</comment>
<feature type="transmembrane region" description="Helical" evidence="7">
    <location>
        <begin position="338"/>
        <end position="360"/>
    </location>
</feature>
<dbReference type="InterPro" id="IPR036259">
    <property type="entry name" value="MFS_trans_sf"/>
</dbReference>
<feature type="transmembrane region" description="Helical" evidence="7">
    <location>
        <begin position="309"/>
        <end position="332"/>
    </location>
</feature>
<feature type="transmembrane region" description="Helical" evidence="7">
    <location>
        <begin position="118"/>
        <end position="137"/>
    </location>
</feature>
<evidence type="ECO:0000259" key="8">
    <source>
        <dbReference type="SMART" id="SM00563"/>
    </source>
</evidence>
<feature type="transmembrane region" description="Helical" evidence="7">
    <location>
        <begin position="62"/>
        <end position="83"/>
    </location>
</feature>
<accession>A0A8J7MB78</accession>
<dbReference type="GO" id="GO:0016746">
    <property type="term" value="F:acyltransferase activity"/>
    <property type="evidence" value="ECO:0007669"/>
    <property type="project" value="InterPro"/>
</dbReference>
<dbReference type="EMBL" id="JAENIM010000009">
    <property type="protein sequence ID" value="MBK1789786.1"/>
    <property type="molecule type" value="Genomic_DNA"/>
</dbReference>
<dbReference type="Gene3D" id="1.20.1250.20">
    <property type="entry name" value="MFS general substrate transporter like domains"/>
    <property type="match status" value="1"/>
</dbReference>
<dbReference type="SUPFAM" id="SSF69593">
    <property type="entry name" value="Glycerol-3-phosphate (1)-acyltransferase"/>
    <property type="match status" value="1"/>
</dbReference>
<dbReference type="SUPFAM" id="SSF103473">
    <property type="entry name" value="MFS general substrate transporter"/>
    <property type="match status" value="1"/>
</dbReference>
<evidence type="ECO:0000256" key="4">
    <source>
        <dbReference type="ARBA" id="ARBA00022692"/>
    </source>
</evidence>
<feature type="transmembrane region" description="Helical" evidence="7">
    <location>
        <begin position="401"/>
        <end position="420"/>
    </location>
</feature>
<dbReference type="CDD" id="cd07989">
    <property type="entry name" value="LPLAT_AGPAT-like"/>
    <property type="match status" value="1"/>
</dbReference>
<dbReference type="InterPro" id="IPR011701">
    <property type="entry name" value="MFS"/>
</dbReference>
<evidence type="ECO:0000256" key="6">
    <source>
        <dbReference type="ARBA" id="ARBA00023136"/>
    </source>
</evidence>
<dbReference type="Pfam" id="PF01553">
    <property type="entry name" value="Acyltransferase"/>
    <property type="match status" value="1"/>
</dbReference>
<dbReference type="GO" id="GO:0005886">
    <property type="term" value="C:plasma membrane"/>
    <property type="evidence" value="ECO:0007669"/>
    <property type="project" value="UniProtKB-SubCell"/>
</dbReference>
<evidence type="ECO:0000256" key="3">
    <source>
        <dbReference type="ARBA" id="ARBA00022475"/>
    </source>
</evidence>